<dbReference type="InterPro" id="IPR039373">
    <property type="entry name" value="Peptidase_M28B"/>
</dbReference>
<dbReference type="PANTHER" id="PTHR10404">
    <property type="entry name" value="N-ACETYLATED-ALPHA-LINKED ACIDIC DIPEPTIDASE"/>
    <property type="match status" value="1"/>
</dbReference>
<accession>M7YVL5</accession>
<dbReference type="PANTHER" id="PTHR10404:SF67">
    <property type="entry name" value="GLUTAMATE CARBOXYPEPTIDASE 2"/>
    <property type="match status" value="1"/>
</dbReference>
<dbReference type="STRING" id="4572.M7YVL5"/>
<evidence type="ECO:0000313" key="2">
    <source>
        <dbReference type="EMBL" id="EMS51617.1"/>
    </source>
</evidence>
<reference evidence="2" key="1">
    <citation type="journal article" date="2013" name="Nature">
        <title>Draft genome of the wheat A-genome progenitor Triticum urartu.</title>
        <authorList>
            <person name="Ling H.Q."/>
            <person name="Zhao S."/>
            <person name="Liu D."/>
            <person name="Wang J."/>
            <person name="Sun H."/>
            <person name="Zhang C."/>
            <person name="Fan H."/>
            <person name="Li D."/>
            <person name="Dong L."/>
            <person name="Tao Y."/>
            <person name="Gao C."/>
            <person name="Wu H."/>
            <person name="Li Y."/>
            <person name="Cui Y."/>
            <person name="Guo X."/>
            <person name="Zheng S."/>
            <person name="Wang B."/>
            <person name="Yu K."/>
            <person name="Liang Q."/>
            <person name="Yang W."/>
            <person name="Lou X."/>
            <person name="Chen J."/>
            <person name="Feng M."/>
            <person name="Jian J."/>
            <person name="Zhang X."/>
            <person name="Luo G."/>
            <person name="Jiang Y."/>
            <person name="Liu J."/>
            <person name="Wang Z."/>
            <person name="Sha Y."/>
            <person name="Zhang B."/>
            <person name="Wu H."/>
            <person name="Tang D."/>
            <person name="Shen Q."/>
            <person name="Xue P."/>
            <person name="Zou S."/>
            <person name="Wang X."/>
            <person name="Liu X."/>
            <person name="Wang F."/>
            <person name="Yang Y."/>
            <person name="An X."/>
            <person name="Dong Z."/>
            <person name="Zhang K."/>
            <person name="Zhang X."/>
            <person name="Luo M.C."/>
            <person name="Dvorak J."/>
            <person name="Tong Y."/>
            <person name="Wang J."/>
            <person name="Yang H."/>
            <person name="Li Z."/>
            <person name="Wang D."/>
            <person name="Zhang A."/>
            <person name="Wang J."/>
        </authorList>
    </citation>
    <scope>NUCLEOTIDE SEQUENCE</scope>
</reference>
<name>M7YVL5_TRIUA</name>
<dbReference type="Gene3D" id="3.40.630.10">
    <property type="entry name" value="Zn peptidases"/>
    <property type="match status" value="1"/>
</dbReference>
<protein>
    <recommendedName>
        <fullName evidence="1">ATP-dependent RNA helicase PRP5/DDX46/KHDC4 KH domain-containing protein</fullName>
    </recommendedName>
</protein>
<gene>
    <name evidence="2" type="ORF">TRIUR3_35211</name>
</gene>
<dbReference type="AlphaFoldDB" id="M7YVL5"/>
<dbReference type="GO" id="GO:0004180">
    <property type="term" value="F:carboxypeptidase activity"/>
    <property type="evidence" value="ECO:0007669"/>
    <property type="project" value="TreeGrafter"/>
</dbReference>
<sequence>MAEIPDSVLAVDVYCYKICRLVDPPPLHLACCSNFHRVNVKNDPGMEGLVKMADLEKLPDELIAREVVINDADPSVRHKLTKRQTQGEIAGRLSKLEKKRWRPRRTIIFCSWDAEEFALVPDPDDPSHTLYDYMIRQNPPMGIMIARVAGAGTDFAALSSTLESLHLTSLMDYIYMLSEQDDWWGTKAFPGIVSAIVSTQKLNTSEYWRLLQHEIYMGARDNKVRRQPMSAEEYLKRRAPAPSNA</sequence>
<proteinExistence type="predicted"/>
<dbReference type="Pfam" id="PF23469">
    <property type="entry name" value="KH_12"/>
    <property type="match status" value="1"/>
</dbReference>
<dbReference type="EMBL" id="KD217748">
    <property type="protein sequence ID" value="EMS51617.1"/>
    <property type="molecule type" value="Genomic_DNA"/>
</dbReference>
<organism evidence="2">
    <name type="scientific">Triticum urartu</name>
    <name type="common">Red wild einkorn</name>
    <name type="synonym">Crithodium urartu</name>
    <dbReference type="NCBI Taxonomy" id="4572"/>
    <lineage>
        <taxon>Eukaryota</taxon>
        <taxon>Viridiplantae</taxon>
        <taxon>Streptophyta</taxon>
        <taxon>Embryophyta</taxon>
        <taxon>Tracheophyta</taxon>
        <taxon>Spermatophyta</taxon>
        <taxon>Magnoliopsida</taxon>
        <taxon>Liliopsida</taxon>
        <taxon>Poales</taxon>
        <taxon>Poaceae</taxon>
        <taxon>BOP clade</taxon>
        <taxon>Pooideae</taxon>
        <taxon>Triticodae</taxon>
        <taxon>Triticeae</taxon>
        <taxon>Triticinae</taxon>
        <taxon>Triticum</taxon>
    </lineage>
</organism>
<feature type="domain" description="ATP-dependent RNA helicase PRP5/DDX46/KHDC4 KH" evidence="1">
    <location>
        <begin position="63"/>
        <end position="91"/>
    </location>
</feature>
<dbReference type="SUPFAM" id="SSF53187">
    <property type="entry name" value="Zn-dependent exopeptidases"/>
    <property type="match status" value="1"/>
</dbReference>
<evidence type="ECO:0000259" key="1">
    <source>
        <dbReference type="Pfam" id="PF23469"/>
    </source>
</evidence>
<dbReference type="InterPro" id="IPR056149">
    <property type="entry name" value="PRP5/DDX46/KHDC4_KH"/>
</dbReference>